<evidence type="ECO:0000313" key="10">
    <source>
        <dbReference type="Proteomes" id="UP000475928"/>
    </source>
</evidence>
<evidence type="ECO:0000256" key="6">
    <source>
        <dbReference type="ARBA" id="ARBA00022833"/>
    </source>
</evidence>
<dbReference type="Gene3D" id="3.20.20.140">
    <property type="entry name" value="Metal-dependent hydrolases"/>
    <property type="match status" value="1"/>
</dbReference>
<dbReference type="CDD" id="cd01320">
    <property type="entry name" value="ADA"/>
    <property type="match status" value="1"/>
</dbReference>
<evidence type="ECO:0000256" key="1">
    <source>
        <dbReference type="ARBA" id="ARBA00001947"/>
    </source>
</evidence>
<dbReference type="PANTHER" id="PTHR11409:SF43">
    <property type="entry name" value="ADENOSINE DEAMINASE"/>
    <property type="match status" value="1"/>
</dbReference>
<keyword evidence="10" id="KW-1185">Reference proteome</keyword>
<evidence type="ECO:0000256" key="4">
    <source>
        <dbReference type="ARBA" id="ARBA00022723"/>
    </source>
</evidence>
<dbReference type="SUPFAM" id="SSF51556">
    <property type="entry name" value="Metallo-dependent hydrolases"/>
    <property type="match status" value="1"/>
</dbReference>
<comment type="caution">
    <text evidence="9">The sequence shown here is derived from an EMBL/GenBank/DDBJ whole genome shotgun (WGS) entry which is preliminary data.</text>
</comment>
<evidence type="ECO:0000256" key="7">
    <source>
        <dbReference type="SAM" id="Phobius"/>
    </source>
</evidence>
<dbReference type="EC" id="3.5.4.4" evidence="3"/>
<keyword evidence="7" id="KW-1133">Transmembrane helix</keyword>
<keyword evidence="6" id="KW-0862">Zinc</keyword>
<name>A0A6A0B881_9LACT</name>
<comment type="similarity">
    <text evidence="2">Belongs to the metallo-dependent hydrolases superfamily. Adenosine and AMP deaminases family.</text>
</comment>
<dbReference type="InterPro" id="IPR001365">
    <property type="entry name" value="A_deaminase_dom"/>
</dbReference>
<gene>
    <name evidence="9" type="ORF">Hs20B_10660</name>
</gene>
<keyword evidence="7" id="KW-0812">Transmembrane</keyword>
<feature type="transmembrane region" description="Helical" evidence="7">
    <location>
        <begin position="453"/>
        <end position="474"/>
    </location>
</feature>
<feature type="transmembrane region" description="Helical" evidence="7">
    <location>
        <begin position="403"/>
        <end position="425"/>
    </location>
</feature>
<evidence type="ECO:0000313" key="9">
    <source>
        <dbReference type="EMBL" id="GFH40668.1"/>
    </source>
</evidence>
<evidence type="ECO:0000256" key="3">
    <source>
        <dbReference type="ARBA" id="ARBA00012784"/>
    </source>
</evidence>
<keyword evidence="5" id="KW-0378">Hydrolase</keyword>
<dbReference type="AlphaFoldDB" id="A0A6A0B881"/>
<dbReference type="Pfam" id="PF00962">
    <property type="entry name" value="A_deaminase"/>
    <property type="match status" value="1"/>
</dbReference>
<evidence type="ECO:0000256" key="5">
    <source>
        <dbReference type="ARBA" id="ARBA00022801"/>
    </source>
</evidence>
<dbReference type="Proteomes" id="UP000475928">
    <property type="component" value="Unassembled WGS sequence"/>
</dbReference>
<feature type="domain" description="Adenosine deaminase" evidence="8">
    <location>
        <begin position="12"/>
        <end position="331"/>
    </location>
</feature>
<dbReference type="GO" id="GO:0046103">
    <property type="term" value="P:inosine biosynthetic process"/>
    <property type="evidence" value="ECO:0007669"/>
    <property type="project" value="TreeGrafter"/>
</dbReference>
<keyword evidence="4" id="KW-0479">Metal-binding</keyword>
<dbReference type="GO" id="GO:0004000">
    <property type="term" value="F:adenosine deaminase activity"/>
    <property type="evidence" value="ECO:0007669"/>
    <property type="project" value="TreeGrafter"/>
</dbReference>
<sequence length="528" mass="58895">MRISRVEIEKLPKIELHCHLDGSISLKTIRALAKRADIKVPKLDADLRKKVQAPEDAADLMSYLAPFDYVLPMLQTEEALALAAFDVIEQVISEQIRYIEVRFAPSLHTAGGLSLPETVKAVVRGLEAGQKRYGVKSNVILSGMRNESVSDVMKIVELFENGDLTHLAGFDLAGEELDGFPDKFAPVLEKVRENKIPLTLHAGECGCAQNVIDAVAAGATRIGHGVAIKDRPETWAELAEKKITLEMAPTSNFQTKAIDSLENYPFKKLFDAGVRVTVNTDNRTVSGTTLNDEYEKLAKWYNFNESDFRQLANYAFEASFMSNDDRKDLGKEFGAVVKAKLPTLALDERIARLDGTMNQKVLSAKKEVFNRAKLSKKIHFIREEGKSMSAYLTKYLITSIIKFAIFAAGVAIIIGNFGLMFLGMFNGILGKETFKKILAKNPLGGLFHAESRVMSIIGLTLLVIIVAFVLFNLFKIAFRIKADDDYMIKYSFHKNTTFANEVKVELEKQDYYDLKANKSKLLAEKNDA</sequence>
<comment type="cofactor">
    <cofactor evidence="1">
        <name>Zn(2+)</name>
        <dbReference type="ChEBI" id="CHEBI:29105"/>
    </cofactor>
</comment>
<dbReference type="InterPro" id="IPR006330">
    <property type="entry name" value="Ado/ade_deaminase"/>
</dbReference>
<dbReference type="GO" id="GO:0005829">
    <property type="term" value="C:cytosol"/>
    <property type="evidence" value="ECO:0007669"/>
    <property type="project" value="TreeGrafter"/>
</dbReference>
<evidence type="ECO:0000256" key="2">
    <source>
        <dbReference type="ARBA" id="ARBA00006676"/>
    </source>
</evidence>
<evidence type="ECO:0000259" key="8">
    <source>
        <dbReference type="Pfam" id="PF00962"/>
    </source>
</evidence>
<dbReference type="GO" id="GO:0006154">
    <property type="term" value="P:adenosine catabolic process"/>
    <property type="evidence" value="ECO:0007669"/>
    <property type="project" value="TreeGrafter"/>
</dbReference>
<proteinExistence type="inferred from homology"/>
<dbReference type="GO" id="GO:0046872">
    <property type="term" value="F:metal ion binding"/>
    <property type="evidence" value="ECO:0007669"/>
    <property type="project" value="UniProtKB-KW"/>
</dbReference>
<dbReference type="InterPro" id="IPR032466">
    <property type="entry name" value="Metal_Hydrolase"/>
</dbReference>
<dbReference type="EMBL" id="BLLH01000005">
    <property type="protein sequence ID" value="GFH40668.1"/>
    <property type="molecule type" value="Genomic_DNA"/>
</dbReference>
<organism evidence="9 10">
    <name type="scientific">Pseudolactococcus insecticola</name>
    <dbReference type="NCBI Taxonomy" id="2709158"/>
    <lineage>
        <taxon>Bacteria</taxon>
        <taxon>Bacillati</taxon>
        <taxon>Bacillota</taxon>
        <taxon>Bacilli</taxon>
        <taxon>Lactobacillales</taxon>
        <taxon>Streptococcaceae</taxon>
        <taxon>Pseudolactococcus</taxon>
    </lineage>
</organism>
<dbReference type="PANTHER" id="PTHR11409">
    <property type="entry name" value="ADENOSINE DEAMINASE"/>
    <property type="match status" value="1"/>
</dbReference>
<dbReference type="NCBIfam" id="TIGR01430">
    <property type="entry name" value="aden_deam"/>
    <property type="match status" value="1"/>
</dbReference>
<keyword evidence="7" id="KW-0472">Membrane</keyword>
<dbReference type="GO" id="GO:0043103">
    <property type="term" value="P:hypoxanthine salvage"/>
    <property type="evidence" value="ECO:0007669"/>
    <property type="project" value="TreeGrafter"/>
</dbReference>
<dbReference type="RefSeq" id="WP_172356393.1">
    <property type="nucleotide sequence ID" value="NZ_BLLH01000005.1"/>
</dbReference>
<accession>A0A6A0B881</accession>
<protein>
    <recommendedName>
        <fullName evidence="3">adenosine deaminase</fullName>
        <ecNumber evidence="3">3.5.4.4</ecNumber>
    </recommendedName>
</protein>
<reference evidence="9 10" key="1">
    <citation type="submission" date="2020-02" db="EMBL/GenBank/DDBJ databases">
        <title>Draft genome sequence of Lactococcus sp. Hs20B0-1.</title>
        <authorList>
            <person name="Noda S."/>
            <person name="Yuki M."/>
            <person name="Ohkuma M."/>
        </authorList>
    </citation>
    <scope>NUCLEOTIDE SEQUENCE [LARGE SCALE GENOMIC DNA]</scope>
    <source>
        <strain evidence="9 10">Hs20B0-1</strain>
    </source>
</reference>